<proteinExistence type="predicted"/>
<protein>
    <submittedName>
        <fullName evidence="1">Uncharacterized protein</fullName>
    </submittedName>
</protein>
<accession>A0A8K0RL80</accession>
<keyword evidence="2" id="KW-1185">Reference proteome</keyword>
<comment type="caution">
    <text evidence="1">The sequence shown here is derived from an EMBL/GenBank/DDBJ whole genome shotgun (WGS) entry which is preliminary data.</text>
</comment>
<evidence type="ECO:0000313" key="1">
    <source>
        <dbReference type="EMBL" id="KAH7233350.1"/>
    </source>
</evidence>
<dbReference type="EMBL" id="JAGPXF010000008">
    <property type="protein sequence ID" value="KAH7233350.1"/>
    <property type="molecule type" value="Genomic_DNA"/>
</dbReference>
<reference evidence="1" key="1">
    <citation type="journal article" date="2021" name="Nat. Commun.">
        <title>Genetic determinants of endophytism in the Arabidopsis root mycobiome.</title>
        <authorList>
            <person name="Mesny F."/>
            <person name="Miyauchi S."/>
            <person name="Thiergart T."/>
            <person name="Pickel B."/>
            <person name="Atanasova L."/>
            <person name="Karlsson M."/>
            <person name="Huettel B."/>
            <person name="Barry K.W."/>
            <person name="Haridas S."/>
            <person name="Chen C."/>
            <person name="Bauer D."/>
            <person name="Andreopoulos W."/>
            <person name="Pangilinan J."/>
            <person name="LaButti K."/>
            <person name="Riley R."/>
            <person name="Lipzen A."/>
            <person name="Clum A."/>
            <person name="Drula E."/>
            <person name="Henrissat B."/>
            <person name="Kohler A."/>
            <person name="Grigoriev I.V."/>
            <person name="Martin F.M."/>
            <person name="Hacquard S."/>
        </authorList>
    </citation>
    <scope>NUCLEOTIDE SEQUENCE</scope>
    <source>
        <strain evidence="1">MPI-SDFR-AT-0068</strain>
    </source>
</reference>
<dbReference type="Proteomes" id="UP000813427">
    <property type="component" value="Unassembled WGS sequence"/>
</dbReference>
<sequence length="100" mass="11092">MEVLAVGCWLLAALYGVSLLWIPMRCGPFGLTITGRSVSVTCWPLSLTHGLGTKHMHAPTERLCRMVCMGEFPTMAFFSFNKTTKAVIITELDNGKGWER</sequence>
<organism evidence="1 2">
    <name type="scientific">Fusarium tricinctum</name>
    <dbReference type="NCBI Taxonomy" id="61284"/>
    <lineage>
        <taxon>Eukaryota</taxon>
        <taxon>Fungi</taxon>
        <taxon>Dikarya</taxon>
        <taxon>Ascomycota</taxon>
        <taxon>Pezizomycotina</taxon>
        <taxon>Sordariomycetes</taxon>
        <taxon>Hypocreomycetidae</taxon>
        <taxon>Hypocreales</taxon>
        <taxon>Nectriaceae</taxon>
        <taxon>Fusarium</taxon>
        <taxon>Fusarium tricinctum species complex</taxon>
    </lineage>
</organism>
<evidence type="ECO:0000313" key="2">
    <source>
        <dbReference type="Proteomes" id="UP000813427"/>
    </source>
</evidence>
<name>A0A8K0RL80_9HYPO</name>
<gene>
    <name evidence="1" type="ORF">BKA59DRAFT_488022</name>
</gene>
<dbReference type="AlphaFoldDB" id="A0A8K0RL80"/>